<dbReference type="AlphaFoldDB" id="A0A495RGB5"/>
<organism evidence="3 4">
    <name type="scientific">Orbus hercynius</name>
    <dbReference type="NCBI Taxonomy" id="593135"/>
    <lineage>
        <taxon>Bacteria</taxon>
        <taxon>Pseudomonadati</taxon>
        <taxon>Pseudomonadota</taxon>
        <taxon>Gammaproteobacteria</taxon>
        <taxon>Orbales</taxon>
        <taxon>Orbaceae</taxon>
        <taxon>Orbus</taxon>
    </lineage>
</organism>
<dbReference type="Gene3D" id="1.10.260.40">
    <property type="entry name" value="lambda repressor-like DNA-binding domains"/>
    <property type="match status" value="1"/>
</dbReference>
<name>A0A495RGB5_9GAMM</name>
<accession>A0A495RGB5</accession>
<proteinExistence type="predicted"/>
<dbReference type="Pfam" id="PF01381">
    <property type="entry name" value="HTH_3"/>
    <property type="match status" value="1"/>
</dbReference>
<dbReference type="CDD" id="cd00093">
    <property type="entry name" value="HTH_XRE"/>
    <property type="match status" value="1"/>
</dbReference>
<keyword evidence="4" id="KW-1185">Reference proteome</keyword>
<dbReference type="EMBL" id="RBWY01000002">
    <property type="protein sequence ID" value="RKS85888.1"/>
    <property type="molecule type" value="Genomic_DNA"/>
</dbReference>
<dbReference type="InterPro" id="IPR010982">
    <property type="entry name" value="Lambda_DNA-bd_dom_sf"/>
</dbReference>
<gene>
    <name evidence="3" type="ORF">DES39_1305</name>
</gene>
<evidence type="ECO:0000313" key="3">
    <source>
        <dbReference type="EMBL" id="RKS85888.1"/>
    </source>
</evidence>
<dbReference type="RefSeq" id="WP_121144979.1">
    <property type="nucleotide sequence ID" value="NZ_RBWY01000002.1"/>
</dbReference>
<dbReference type="SUPFAM" id="SSF47413">
    <property type="entry name" value="lambda repressor-like DNA-binding domains"/>
    <property type="match status" value="1"/>
</dbReference>
<protein>
    <submittedName>
        <fullName evidence="3">Helix-turn-helix protein</fullName>
    </submittedName>
</protein>
<feature type="region of interest" description="Disordered" evidence="1">
    <location>
        <begin position="78"/>
        <end position="98"/>
    </location>
</feature>
<evidence type="ECO:0000256" key="1">
    <source>
        <dbReference type="SAM" id="MobiDB-lite"/>
    </source>
</evidence>
<evidence type="ECO:0000259" key="2">
    <source>
        <dbReference type="PROSITE" id="PS50943"/>
    </source>
</evidence>
<dbReference type="InterPro" id="IPR001387">
    <property type="entry name" value="Cro/C1-type_HTH"/>
</dbReference>
<evidence type="ECO:0000313" key="4">
    <source>
        <dbReference type="Proteomes" id="UP000278542"/>
    </source>
</evidence>
<dbReference type="PROSITE" id="PS50943">
    <property type="entry name" value="HTH_CROC1"/>
    <property type="match status" value="1"/>
</dbReference>
<sequence length="119" mass="13734">MDENADVIAMLCRRIKMARIEKNLSQVELAELSQVGIATIKRIELGESITLLTLISVLRGLNELDQLNHLLVHNELKNQSKKNMQQRKRKLKTKEDNSPTEIVGNDFIVSHLSNMHWKY</sequence>
<comment type="caution">
    <text evidence="3">The sequence shown here is derived from an EMBL/GenBank/DDBJ whole genome shotgun (WGS) entry which is preliminary data.</text>
</comment>
<dbReference type="GO" id="GO:0003677">
    <property type="term" value="F:DNA binding"/>
    <property type="evidence" value="ECO:0007669"/>
    <property type="project" value="InterPro"/>
</dbReference>
<reference evidence="3 4" key="1">
    <citation type="submission" date="2018-10" db="EMBL/GenBank/DDBJ databases">
        <title>Genomic Encyclopedia of Type Strains, Phase IV (KMG-IV): sequencing the most valuable type-strain genomes for metagenomic binning, comparative biology and taxonomic classification.</title>
        <authorList>
            <person name="Goeker M."/>
        </authorList>
    </citation>
    <scope>NUCLEOTIDE SEQUENCE [LARGE SCALE GENOMIC DNA]</scope>
    <source>
        <strain evidence="3 4">DSM 22228</strain>
    </source>
</reference>
<dbReference type="Proteomes" id="UP000278542">
    <property type="component" value="Unassembled WGS sequence"/>
</dbReference>
<dbReference type="SMART" id="SM00530">
    <property type="entry name" value="HTH_XRE"/>
    <property type="match status" value="1"/>
</dbReference>
<dbReference type="OrthoDB" id="7061213at2"/>
<feature type="domain" description="HTH cro/C1-type" evidence="2">
    <location>
        <begin position="15"/>
        <end position="67"/>
    </location>
</feature>